<organism evidence="2 3">
    <name type="scientific">Dreissena polymorpha</name>
    <name type="common">Zebra mussel</name>
    <name type="synonym">Mytilus polymorpha</name>
    <dbReference type="NCBI Taxonomy" id="45954"/>
    <lineage>
        <taxon>Eukaryota</taxon>
        <taxon>Metazoa</taxon>
        <taxon>Spiralia</taxon>
        <taxon>Lophotrochozoa</taxon>
        <taxon>Mollusca</taxon>
        <taxon>Bivalvia</taxon>
        <taxon>Autobranchia</taxon>
        <taxon>Heteroconchia</taxon>
        <taxon>Euheterodonta</taxon>
        <taxon>Imparidentia</taxon>
        <taxon>Neoheterodontei</taxon>
        <taxon>Myida</taxon>
        <taxon>Dreissenoidea</taxon>
        <taxon>Dreissenidae</taxon>
        <taxon>Dreissena</taxon>
    </lineage>
</organism>
<reference evidence="2" key="1">
    <citation type="journal article" date="2019" name="bioRxiv">
        <title>The Genome of the Zebra Mussel, Dreissena polymorpha: A Resource for Invasive Species Research.</title>
        <authorList>
            <person name="McCartney M.A."/>
            <person name="Auch B."/>
            <person name="Kono T."/>
            <person name="Mallez S."/>
            <person name="Zhang Y."/>
            <person name="Obille A."/>
            <person name="Becker A."/>
            <person name="Abrahante J.E."/>
            <person name="Garbe J."/>
            <person name="Badalamenti J.P."/>
            <person name="Herman A."/>
            <person name="Mangelson H."/>
            <person name="Liachko I."/>
            <person name="Sullivan S."/>
            <person name="Sone E.D."/>
            <person name="Koren S."/>
            <person name="Silverstein K.A.T."/>
            <person name="Beckman K.B."/>
            <person name="Gohl D.M."/>
        </authorList>
    </citation>
    <scope>NUCLEOTIDE SEQUENCE</scope>
    <source>
        <strain evidence="2">Duluth1</strain>
        <tissue evidence="2">Whole animal</tissue>
    </source>
</reference>
<gene>
    <name evidence="2" type="ORF">DPMN_119869</name>
</gene>
<reference evidence="2" key="2">
    <citation type="submission" date="2020-11" db="EMBL/GenBank/DDBJ databases">
        <authorList>
            <person name="McCartney M.A."/>
            <person name="Auch B."/>
            <person name="Kono T."/>
            <person name="Mallez S."/>
            <person name="Becker A."/>
            <person name="Gohl D.M."/>
            <person name="Silverstein K.A.T."/>
            <person name="Koren S."/>
            <person name="Bechman K.B."/>
            <person name="Herman A."/>
            <person name="Abrahante J.E."/>
            <person name="Garbe J."/>
        </authorList>
    </citation>
    <scope>NUCLEOTIDE SEQUENCE</scope>
    <source>
        <strain evidence="2">Duluth1</strain>
        <tissue evidence="2">Whole animal</tissue>
    </source>
</reference>
<dbReference type="AlphaFoldDB" id="A0A9D4GQQ2"/>
<sequence length="144" mass="15786">MNLAISGLCRHSPGLHLGTTCDNRGVAVALPGFVWAPVEQRCRPGCSRCRPGCFRCRAVRCRSFTVTTGSSRRYKHFNTYPVERRAPVVPGSSPSSPVHPGRAPVHLGRSRITHRGSTGIILRVGFKTVYAHFNVHRSIGNNLV</sequence>
<feature type="region of interest" description="Disordered" evidence="1">
    <location>
        <begin position="86"/>
        <end position="105"/>
    </location>
</feature>
<evidence type="ECO:0000256" key="1">
    <source>
        <dbReference type="SAM" id="MobiDB-lite"/>
    </source>
</evidence>
<evidence type="ECO:0000313" key="2">
    <source>
        <dbReference type="EMBL" id="KAH3818267.1"/>
    </source>
</evidence>
<dbReference type="Proteomes" id="UP000828390">
    <property type="component" value="Unassembled WGS sequence"/>
</dbReference>
<dbReference type="EMBL" id="JAIWYP010000005">
    <property type="protein sequence ID" value="KAH3818267.1"/>
    <property type="molecule type" value="Genomic_DNA"/>
</dbReference>
<proteinExistence type="predicted"/>
<comment type="caution">
    <text evidence="2">The sequence shown here is derived from an EMBL/GenBank/DDBJ whole genome shotgun (WGS) entry which is preliminary data.</text>
</comment>
<keyword evidence="3" id="KW-1185">Reference proteome</keyword>
<protein>
    <submittedName>
        <fullName evidence="2">Uncharacterized protein</fullName>
    </submittedName>
</protein>
<accession>A0A9D4GQQ2</accession>
<name>A0A9D4GQQ2_DREPO</name>
<evidence type="ECO:0000313" key="3">
    <source>
        <dbReference type="Proteomes" id="UP000828390"/>
    </source>
</evidence>
<feature type="compositionally biased region" description="Low complexity" evidence="1">
    <location>
        <begin position="87"/>
        <end position="98"/>
    </location>
</feature>